<dbReference type="Pfam" id="PF14022">
    <property type="entry name" value="DUF4238"/>
    <property type="match status" value="1"/>
</dbReference>
<dbReference type="OrthoDB" id="5340163at2759"/>
<sequence length="607" mass="69443">MSPPDTAPPKDLYHHFIPRFILRQFHVSPVRPHQLRPHVEAEWSLWRGSKKGAESVFYYDLATGSLDVRPLSKVYGQINLYRDEKDPTNVDYLEGKLAELERDTSGVIRSIHCGIPQRCFSLSRMELATLRKFIFLMHYRNDAHSSVYFNEKTRHNAPLANWIKKFKEARQLETEVDVWLTGLKYYLETPHHTMVAVGEGLRERYGDQPISEMLRRRFEPAIEEWYAMDYESLANYFFLGVWEAADDTEFVLGSNGLGLWEGLIYGNPGAHRLYVVSPRVALVLRRTFLHHPHSNDPSVLYSCLADVPIAQPTTEYADRTILERIKDADPWIKKSAFDAYRATPKAQEDRFTFRITKLTSAQTYAVNEVIMMNANLRHNGSLTYASSKAMLTTLEAYMSSHNTFMGGKRQLFQPLLRKLQALKSENFSRDALIKPSKVKKLKADAPPSPVDHVDSCTDADHQLSIFLQFTVKGNVTFPSLYNRAFLLLRMATDRPLANPISDRVRGIRDTAISRLCSFLDPPLPIFNSPNSYPSSDELVETLPREESELFFSLIGHLVDQLDVGRHSNDILANLIYEAGIIAVALWLTKERPDVLVDLLHPWVSIFG</sequence>
<dbReference type="Proteomes" id="UP001148786">
    <property type="component" value="Unassembled WGS sequence"/>
</dbReference>
<name>A0A9W8JXE5_9AGAR</name>
<organism evidence="1 2">
    <name type="scientific">Agrocybe chaxingu</name>
    <dbReference type="NCBI Taxonomy" id="84603"/>
    <lineage>
        <taxon>Eukaryota</taxon>
        <taxon>Fungi</taxon>
        <taxon>Dikarya</taxon>
        <taxon>Basidiomycota</taxon>
        <taxon>Agaricomycotina</taxon>
        <taxon>Agaricomycetes</taxon>
        <taxon>Agaricomycetidae</taxon>
        <taxon>Agaricales</taxon>
        <taxon>Agaricineae</taxon>
        <taxon>Strophariaceae</taxon>
        <taxon>Agrocybe</taxon>
    </lineage>
</organism>
<accession>A0A9W8JXE5</accession>
<evidence type="ECO:0000313" key="2">
    <source>
        <dbReference type="Proteomes" id="UP001148786"/>
    </source>
</evidence>
<keyword evidence="2" id="KW-1185">Reference proteome</keyword>
<dbReference type="AlphaFoldDB" id="A0A9W8JXE5"/>
<gene>
    <name evidence="1" type="ORF">NLJ89_g7410</name>
</gene>
<proteinExistence type="predicted"/>
<dbReference type="EMBL" id="JANKHO010000882">
    <property type="protein sequence ID" value="KAJ3505447.1"/>
    <property type="molecule type" value="Genomic_DNA"/>
</dbReference>
<comment type="caution">
    <text evidence="1">The sequence shown here is derived from an EMBL/GenBank/DDBJ whole genome shotgun (WGS) entry which is preliminary data.</text>
</comment>
<protein>
    <submittedName>
        <fullName evidence="1">Uncharacterized protein</fullName>
    </submittedName>
</protein>
<evidence type="ECO:0000313" key="1">
    <source>
        <dbReference type="EMBL" id="KAJ3505447.1"/>
    </source>
</evidence>
<reference evidence="1" key="1">
    <citation type="submission" date="2022-07" db="EMBL/GenBank/DDBJ databases">
        <title>Genome Sequence of Agrocybe chaxingu.</title>
        <authorList>
            <person name="Buettner E."/>
        </authorList>
    </citation>
    <scope>NUCLEOTIDE SEQUENCE</scope>
    <source>
        <strain evidence="1">MP-N11</strain>
    </source>
</reference>
<dbReference type="InterPro" id="IPR025332">
    <property type="entry name" value="DUF4238"/>
</dbReference>